<proteinExistence type="predicted"/>
<dbReference type="InterPro" id="IPR047122">
    <property type="entry name" value="Trans-enoyl_RdTase-like"/>
</dbReference>
<dbReference type="Proteomes" id="UP001437256">
    <property type="component" value="Unassembled WGS sequence"/>
</dbReference>
<evidence type="ECO:0000313" key="3">
    <source>
        <dbReference type="Proteomes" id="UP001437256"/>
    </source>
</evidence>
<dbReference type="InterPro" id="IPR011032">
    <property type="entry name" value="GroES-like_sf"/>
</dbReference>
<keyword evidence="3" id="KW-1185">Reference proteome</keyword>
<dbReference type="EMBL" id="JBBXMP010000216">
    <property type="protein sequence ID" value="KAL0059589.1"/>
    <property type="molecule type" value="Genomic_DNA"/>
</dbReference>
<dbReference type="PANTHER" id="PTHR45348:SF2">
    <property type="entry name" value="ZINC-TYPE ALCOHOL DEHYDROGENASE-LIKE PROTEIN C2E1P3.01"/>
    <property type="match status" value="1"/>
</dbReference>
<feature type="domain" description="Enoyl reductase (ER)" evidence="1">
    <location>
        <begin position="16"/>
        <end position="338"/>
    </location>
</feature>
<dbReference type="Gene3D" id="3.90.180.10">
    <property type="entry name" value="Medium-chain alcohol dehydrogenases, catalytic domain"/>
    <property type="match status" value="1"/>
</dbReference>
<dbReference type="PANTHER" id="PTHR45348">
    <property type="entry name" value="HYPOTHETICAL OXIDOREDUCTASE (EUROFUNG)"/>
    <property type="match status" value="1"/>
</dbReference>
<gene>
    <name evidence="2" type="ORF">AAF712_013640</name>
</gene>
<sequence length="344" mass="36911">MSNTVQKALFLTEKHGDFVVNTRDIPTPAAGEVLVQVKGAALNPVDWKIRDYGFLIEEYPTILGTDISGDVAKVGEGVQNVKVGDRVFFQGYFENDRAGFQQFVKVPAEIVAKIPESLTYSQAASIPLGLATAALGLFWTASGAGLNPNLDESIHYSGKPGVVIGGATSVGQFAVQLLKFAGFSPIITYASSHHTDFLKTLGATDVIDRKSVDIRDLPAAVKKITDTPIRVVYDAVSQADTEEAGYVTLADGGDIILVLPSQIKNPVESKKIHNVMGNVQPEPNRAFGRVLYSKLTKFLEDGTLVPNRVEDLPNGLAGIADGLDRLRKDQVSGLKLIALPHETA</sequence>
<dbReference type="InterPro" id="IPR013154">
    <property type="entry name" value="ADH-like_N"/>
</dbReference>
<dbReference type="InterPro" id="IPR036291">
    <property type="entry name" value="NAD(P)-bd_dom_sf"/>
</dbReference>
<reference evidence="2 3" key="1">
    <citation type="submission" date="2024-05" db="EMBL/GenBank/DDBJ databases">
        <title>A draft genome resource for the thread blight pathogen Marasmius tenuissimus strain MS-2.</title>
        <authorList>
            <person name="Yulfo-Soto G.E."/>
            <person name="Baruah I.K."/>
            <person name="Amoako-Attah I."/>
            <person name="Bukari Y."/>
            <person name="Meinhardt L.W."/>
            <person name="Bailey B.A."/>
            <person name="Cohen S.P."/>
        </authorList>
    </citation>
    <scope>NUCLEOTIDE SEQUENCE [LARGE SCALE GENOMIC DNA]</scope>
    <source>
        <strain evidence="2 3">MS-2</strain>
    </source>
</reference>
<dbReference type="InterPro" id="IPR013149">
    <property type="entry name" value="ADH-like_C"/>
</dbReference>
<dbReference type="SUPFAM" id="SSF51735">
    <property type="entry name" value="NAD(P)-binding Rossmann-fold domains"/>
    <property type="match status" value="1"/>
</dbReference>
<evidence type="ECO:0000313" key="2">
    <source>
        <dbReference type="EMBL" id="KAL0059589.1"/>
    </source>
</evidence>
<dbReference type="Gene3D" id="3.40.50.720">
    <property type="entry name" value="NAD(P)-binding Rossmann-like Domain"/>
    <property type="match status" value="1"/>
</dbReference>
<dbReference type="Pfam" id="PF08240">
    <property type="entry name" value="ADH_N"/>
    <property type="match status" value="1"/>
</dbReference>
<dbReference type="Pfam" id="PF00107">
    <property type="entry name" value="ADH_zinc_N"/>
    <property type="match status" value="1"/>
</dbReference>
<dbReference type="CDD" id="cd08249">
    <property type="entry name" value="enoyl_reductase_like"/>
    <property type="match status" value="1"/>
</dbReference>
<evidence type="ECO:0000259" key="1">
    <source>
        <dbReference type="SMART" id="SM00829"/>
    </source>
</evidence>
<accession>A0ABR2ZF20</accession>
<dbReference type="SMART" id="SM00829">
    <property type="entry name" value="PKS_ER"/>
    <property type="match status" value="1"/>
</dbReference>
<dbReference type="SUPFAM" id="SSF50129">
    <property type="entry name" value="GroES-like"/>
    <property type="match status" value="1"/>
</dbReference>
<protein>
    <recommendedName>
        <fullName evidence="1">Enoyl reductase (ER) domain-containing protein</fullName>
    </recommendedName>
</protein>
<dbReference type="InterPro" id="IPR020843">
    <property type="entry name" value="ER"/>
</dbReference>
<organism evidence="2 3">
    <name type="scientific">Marasmius tenuissimus</name>
    <dbReference type="NCBI Taxonomy" id="585030"/>
    <lineage>
        <taxon>Eukaryota</taxon>
        <taxon>Fungi</taxon>
        <taxon>Dikarya</taxon>
        <taxon>Basidiomycota</taxon>
        <taxon>Agaricomycotina</taxon>
        <taxon>Agaricomycetes</taxon>
        <taxon>Agaricomycetidae</taxon>
        <taxon>Agaricales</taxon>
        <taxon>Marasmiineae</taxon>
        <taxon>Marasmiaceae</taxon>
        <taxon>Marasmius</taxon>
    </lineage>
</organism>
<name>A0ABR2ZF20_9AGAR</name>
<comment type="caution">
    <text evidence="2">The sequence shown here is derived from an EMBL/GenBank/DDBJ whole genome shotgun (WGS) entry which is preliminary data.</text>
</comment>